<evidence type="ECO:0000313" key="2">
    <source>
        <dbReference type="Proteomes" id="UP000676169"/>
    </source>
</evidence>
<dbReference type="PANTHER" id="PTHR34875">
    <property type="entry name" value="UPF0237 PROTEIN MJ1558"/>
    <property type="match status" value="1"/>
</dbReference>
<name>A0A975J0K9_9BACT</name>
<dbReference type="SUPFAM" id="SSF55021">
    <property type="entry name" value="ACT-like"/>
    <property type="match status" value="2"/>
</dbReference>
<dbReference type="RefSeq" id="WP_211632017.1">
    <property type="nucleotide sequence ID" value="NZ_CP073100.1"/>
</dbReference>
<protein>
    <recommendedName>
        <fullName evidence="3">Glycine cleavage system transcriptional repressor</fullName>
    </recommendedName>
</protein>
<dbReference type="Gene3D" id="3.30.70.260">
    <property type="match status" value="2"/>
</dbReference>
<dbReference type="EMBL" id="CP073100">
    <property type="protein sequence ID" value="QUE51817.1"/>
    <property type="molecule type" value="Genomic_DNA"/>
</dbReference>
<reference evidence="1" key="1">
    <citation type="submission" date="2021-04" db="EMBL/GenBank/DDBJ databases">
        <title>Luteolibacter sp. 32A isolated from the skin of an Anderson's salamander (Ambystoma andersonii).</title>
        <authorList>
            <person name="Spergser J."/>
            <person name="Busse H.-J."/>
        </authorList>
    </citation>
    <scope>NUCLEOTIDE SEQUENCE</scope>
    <source>
        <strain evidence="1">32A</strain>
    </source>
</reference>
<dbReference type="InterPro" id="IPR045865">
    <property type="entry name" value="ACT-like_dom_sf"/>
</dbReference>
<dbReference type="AlphaFoldDB" id="A0A975J0K9"/>
<proteinExistence type="predicted"/>
<gene>
    <name evidence="1" type="ORF">KBB96_02750</name>
</gene>
<accession>A0A975J0K9</accession>
<evidence type="ECO:0008006" key="3">
    <source>
        <dbReference type="Google" id="ProtNLM"/>
    </source>
</evidence>
<evidence type="ECO:0000313" key="1">
    <source>
        <dbReference type="EMBL" id="QUE51817.1"/>
    </source>
</evidence>
<dbReference type="InterPro" id="IPR016867">
    <property type="entry name" value="GcvR"/>
</dbReference>
<dbReference type="PANTHER" id="PTHR34875:SF6">
    <property type="entry name" value="UPF0237 PROTEIN MJ1558"/>
    <property type="match status" value="1"/>
</dbReference>
<keyword evidence="2" id="KW-1185">Reference proteome</keyword>
<sequence length="168" mass="17401">MKSNLVMTVLGPDRPGLVQSLSSVVADHGGNWLESRMARMAGQFAGILRVECPETEAEGLVAALKTLEKDGLSIQFAREQAAEAPTRQTVSIDVVGNDRPGIVRQLAAAISGAGGNVEELVTGLESAAMSGHPIFRASGTVALPEGAAVEAIVTAIEKLSPDLSVEVK</sequence>
<organism evidence="1 2">
    <name type="scientific">Luteolibacter ambystomatis</name>
    <dbReference type="NCBI Taxonomy" id="2824561"/>
    <lineage>
        <taxon>Bacteria</taxon>
        <taxon>Pseudomonadati</taxon>
        <taxon>Verrucomicrobiota</taxon>
        <taxon>Verrucomicrobiia</taxon>
        <taxon>Verrucomicrobiales</taxon>
        <taxon>Verrucomicrobiaceae</taxon>
        <taxon>Luteolibacter</taxon>
    </lineage>
</organism>
<dbReference type="PIRSF" id="PIRSF028103">
    <property type="entry name" value="GcvR"/>
    <property type="match status" value="1"/>
</dbReference>
<dbReference type="KEGG" id="lamb:KBB96_02750"/>
<dbReference type="GO" id="GO:0006355">
    <property type="term" value="P:regulation of DNA-templated transcription"/>
    <property type="evidence" value="ECO:0007669"/>
    <property type="project" value="InterPro"/>
</dbReference>
<dbReference type="Pfam" id="PF13740">
    <property type="entry name" value="ACT_6"/>
    <property type="match status" value="1"/>
</dbReference>
<dbReference type="Proteomes" id="UP000676169">
    <property type="component" value="Chromosome"/>
</dbReference>
<dbReference type="InterPro" id="IPR050990">
    <property type="entry name" value="UPF0237/GcvR_regulator"/>
</dbReference>